<name>A0AAD9EAS7_9PEZI</name>
<dbReference type="Proteomes" id="UP001243330">
    <property type="component" value="Unassembled WGS sequence"/>
</dbReference>
<protein>
    <submittedName>
        <fullName evidence="1">Uncharacterized protein</fullName>
    </submittedName>
</protein>
<accession>A0AAD9EAS7</accession>
<comment type="caution">
    <text evidence="1">The sequence shown here is derived from an EMBL/GenBank/DDBJ whole genome shotgun (WGS) entry which is preliminary data.</text>
</comment>
<keyword evidence="2" id="KW-1185">Reference proteome</keyword>
<organism evidence="1 2">
    <name type="scientific">Colletotrichum chrysophilum</name>
    <dbReference type="NCBI Taxonomy" id="1836956"/>
    <lineage>
        <taxon>Eukaryota</taxon>
        <taxon>Fungi</taxon>
        <taxon>Dikarya</taxon>
        <taxon>Ascomycota</taxon>
        <taxon>Pezizomycotina</taxon>
        <taxon>Sordariomycetes</taxon>
        <taxon>Hypocreomycetidae</taxon>
        <taxon>Glomerellales</taxon>
        <taxon>Glomerellaceae</taxon>
        <taxon>Colletotrichum</taxon>
        <taxon>Colletotrichum gloeosporioides species complex</taxon>
    </lineage>
</organism>
<reference evidence="1" key="1">
    <citation type="submission" date="2023-01" db="EMBL/GenBank/DDBJ databases">
        <title>Colletotrichum chrysophilum M932 genome sequence.</title>
        <authorList>
            <person name="Baroncelli R."/>
        </authorList>
    </citation>
    <scope>NUCLEOTIDE SEQUENCE</scope>
    <source>
        <strain evidence="1">M932</strain>
    </source>
</reference>
<proteinExistence type="predicted"/>
<evidence type="ECO:0000313" key="2">
    <source>
        <dbReference type="Proteomes" id="UP001243330"/>
    </source>
</evidence>
<gene>
    <name evidence="1" type="ORF">CCHR01_15672</name>
</gene>
<dbReference type="EMBL" id="JAQOWY010000462">
    <property type="protein sequence ID" value="KAK1841710.1"/>
    <property type="molecule type" value="Genomic_DNA"/>
</dbReference>
<sequence length="70" mass="7857">MAGRIWSRIPRLTRGGSSLLYVLHRTDATKPMLLDCNEFSLTSRLIPSGGRSVYTSVFTGCHQLQYPIDD</sequence>
<evidence type="ECO:0000313" key="1">
    <source>
        <dbReference type="EMBL" id="KAK1841710.1"/>
    </source>
</evidence>
<dbReference type="AlphaFoldDB" id="A0AAD9EAS7"/>